<protein>
    <recommendedName>
        <fullName evidence="3">WVELL protein</fullName>
    </recommendedName>
</protein>
<organism evidence="1 2">
    <name type="scientific">Texcoconibacillus texcoconensis</name>
    <dbReference type="NCBI Taxonomy" id="1095777"/>
    <lineage>
        <taxon>Bacteria</taxon>
        <taxon>Bacillati</taxon>
        <taxon>Bacillota</taxon>
        <taxon>Bacilli</taxon>
        <taxon>Bacillales</taxon>
        <taxon>Bacillaceae</taxon>
        <taxon>Texcoconibacillus</taxon>
    </lineage>
</organism>
<sequence>MEKVFDRLANELLEVNGSLTYLQARTWVEMFWEDFQATYAKAGRSFQGNETGEKIVSMWIKQHGPHLNEKLLESPKYQKKLKTRRYH</sequence>
<dbReference type="Proteomes" id="UP000551878">
    <property type="component" value="Unassembled WGS sequence"/>
</dbReference>
<dbReference type="AlphaFoldDB" id="A0A840QTL6"/>
<proteinExistence type="predicted"/>
<comment type="caution">
    <text evidence="1">The sequence shown here is derived from an EMBL/GenBank/DDBJ whole genome shotgun (WGS) entry which is preliminary data.</text>
</comment>
<dbReference type="EMBL" id="JACHHB010000015">
    <property type="protein sequence ID" value="MBB5174631.1"/>
    <property type="molecule type" value="Genomic_DNA"/>
</dbReference>
<evidence type="ECO:0008006" key="3">
    <source>
        <dbReference type="Google" id="ProtNLM"/>
    </source>
</evidence>
<dbReference type="Pfam" id="PF14043">
    <property type="entry name" value="WVELL"/>
    <property type="match status" value="1"/>
</dbReference>
<keyword evidence="2" id="KW-1185">Reference proteome</keyword>
<dbReference type="InterPro" id="IPR026952">
    <property type="entry name" value="WVELL"/>
</dbReference>
<evidence type="ECO:0000313" key="2">
    <source>
        <dbReference type="Proteomes" id="UP000551878"/>
    </source>
</evidence>
<gene>
    <name evidence="1" type="ORF">HNQ41_002848</name>
</gene>
<name>A0A840QTL6_9BACI</name>
<evidence type="ECO:0000313" key="1">
    <source>
        <dbReference type="EMBL" id="MBB5174631.1"/>
    </source>
</evidence>
<reference evidence="1 2" key="1">
    <citation type="submission" date="2020-08" db="EMBL/GenBank/DDBJ databases">
        <title>Genomic Encyclopedia of Type Strains, Phase IV (KMG-IV): sequencing the most valuable type-strain genomes for metagenomic binning, comparative biology and taxonomic classification.</title>
        <authorList>
            <person name="Goeker M."/>
        </authorList>
    </citation>
    <scope>NUCLEOTIDE SEQUENCE [LARGE SCALE GENOMIC DNA]</scope>
    <source>
        <strain evidence="1 2">DSM 24696</strain>
    </source>
</reference>
<accession>A0A840QTL6</accession>
<dbReference type="RefSeq" id="WP_184665043.1">
    <property type="nucleotide sequence ID" value="NZ_JACHHB010000015.1"/>
</dbReference>